<dbReference type="AlphaFoldDB" id="A0A4Q1BQZ3"/>
<dbReference type="PANTHER" id="PTHR38409:SF1">
    <property type="entry name" value="MITOCHONDRIAL ADAPTER PROTEIN MCP1"/>
    <property type="match status" value="1"/>
</dbReference>
<dbReference type="InParanoid" id="A0A4Q1BQZ3"/>
<dbReference type="VEuPathDB" id="FungiDB:TREMEDRAFT_64483"/>
<dbReference type="InterPro" id="IPR012472">
    <property type="entry name" value="MCP1_TM"/>
</dbReference>
<gene>
    <name evidence="4" type="ORF">M231_02352</name>
</gene>
<dbReference type="InterPro" id="IPR039960">
    <property type="entry name" value="MCP1"/>
</dbReference>
<sequence length="411" mass="46631">MPDSEGRSHHLPDEERPREDDKKQNWRPKFIRLLAGVQNTSALIFSVFLGVHLTVPIITALGGKELGNKVLMIGRTYYHPSESFSTYIPLSLHILTGITKRFLIHSHSKPSRRYSTISSASPITSKTSWSKNSFLGKILDRFVSIIHLCSSFTSQYHLRSSIITGYLLIPFLFSHIMTHRIIPQIPYTPISSLSPSELDLEFVGWNLNFWKGWFGYLGLVGLGLWHGSFGLKRVYGWFGLLSGLRGMIRSVGMVGSGRSSVVEEMEDSDGSSIVGRMGEIEGTSMVDKPERIEGNGVTKGTILPTDPMAQDEEQTSTSTDQKERRVLKHKGKETDSTGLKHERIDRNKSGGLVWSRYVDIKRGWRFKLDKWTFGIFLVIVIGLNRMKDDNVSKSMMKRYQAVYDVFYLRDM</sequence>
<keyword evidence="2" id="KW-0812">Transmembrane</keyword>
<keyword evidence="2" id="KW-0472">Membrane</keyword>
<comment type="caution">
    <text evidence="4">The sequence shown here is derived from an EMBL/GenBank/DDBJ whole genome shotgun (WGS) entry which is preliminary data.</text>
</comment>
<evidence type="ECO:0000313" key="5">
    <source>
        <dbReference type="Proteomes" id="UP000289152"/>
    </source>
</evidence>
<dbReference type="OrthoDB" id="10259513at2759"/>
<reference evidence="4 5" key="1">
    <citation type="submission" date="2016-06" db="EMBL/GenBank/DDBJ databases">
        <title>Evolution of pathogenesis and genome organization in the Tremellales.</title>
        <authorList>
            <person name="Cuomo C."/>
            <person name="Litvintseva A."/>
            <person name="Heitman J."/>
            <person name="Chen Y."/>
            <person name="Sun S."/>
            <person name="Springer D."/>
            <person name="Dromer F."/>
            <person name="Young S."/>
            <person name="Zeng Q."/>
            <person name="Chapman S."/>
            <person name="Gujja S."/>
            <person name="Saif S."/>
            <person name="Birren B."/>
        </authorList>
    </citation>
    <scope>NUCLEOTIDE SEQUENCE [LARGE SCALE GENOMIC DNA]</scope>
    <source>
        <strain evidence="4 5">ATCC 28783</strain>
    </source>
</reference>
<dbReference type="Proteomes" id="UP000289152">
    <property type="component" value="Unassembled WGS sequence"/>
</dbReference>
<dbReference type="Pfam" id="PF07950">
    <property type="entry name" value="MCP1_TM"/>
    <property type="match status" value="1"/>
</dbReference>
<accession>A0A4Q1BQZ3</accession>
<feature type="domain" description="Mitochondrial adapter protein MCP1 transmembrane" evidence="3">
    <location>
        <begin position="170"/>
        <end position="238"/>
    </location>
</feature>
<dbReference type="EMBL" id="SDIL01000019">
    <property type="protein sequence ID" value="RXK40369.1"/>
    <property type="molecule type" value="Genomic_DNA"/>
</dbReference>
<name>A0A4Q1BQZ3_TREME</name>
<feature type="region of interest" description="Disordered" evidence="1">
    <location>
        <begin position="296"/>
        <end position="338"/>
    </location>
</feature>
<feature type="region of interest" description="Disordered" evidence="1">
    <location>
        <begin position="1"/>
        <end position="23"/>
    </location>
</feature>
<evidence type="ECO:0000256" key="2">
    <source>
        <dbReference type="SAM" id="Phobius"/>
    </source>
</evidence>
<proteinExistence type="predicted"/>
<dbReference type="PANTHER" id="PTHR38409">
    <property type="entry name" value="MDM10-COMPLEMENTING PROTEIN 1"/>
    <property type="match status" value="1"/>
</dbReference>
<evidence type="ECO:0000313" key="4">
    <source>
        <dbReference type="EMBL" id="RXK40369.1"/>
    </source>
</evidence>
<dbReference type="VEuPathDB" id="FungiDB:TREMEDRAFT_64482"/>
<organism evidence="4 5">
    <name type="scientific">Tremella mesenterica</name>
    <name type="common">Jelly fungus</name>
    <dbReference type="NCBI Taxonomy" id="5217"/>
    <lineage>
        <taxon>Eukaryota</taxon>
        <taxon>Fungi</taxon>
        <taxon>Dikarya</taxon>
        <taxon>Basidiomycota</taxon>
        <taxon>Agaricomycotina</taxon>
        <taxon>Tremellomycetes</taxon>
        <taxon>Tremellales</taxon>
        <taxon>Tremellaceae</taxon>
        <taxon>Tremella</taxon>
    </lineage>
</organism>
<evidence type="ECO:0000259" key="3">
    <source>
        <dbReference type="Pfam" id="PF07950"/>
    </source>
</evidence>
<protein>
    <recommendedName>
        <fullName evidence="3">Mitochondrial adapter protein MCP1 transmembrane domain-containing protein</fullName>
    </recommendedName>
</protein>
<feature type="transmembrane region" description="Helical" evidence="2">
    <location>
        <begin position="42"/>
        <end position="63"/>
    </location>
</feature>
<keyword evidence="2" id="KW-1133">Transmembrane helix</keyword>
<keyword evidence="5" id="KW-1185">Reference proteome</keyword>
<dbReference type="GO" id="GO:0055088">
    <property type="term" value="P:lipid homeostasis"/>
    <property type="evidence" value="ECO:0007669"/>
    <property type="project" value="InterPro"/>
</dbReference>
<evidence type="ECO:0000256" key="1">
    <source>
        <dbReference type="SAM" id="MobiDB-lite"/>
    </source>
</evidence>